<dbReference type="Proteomes" id="UP000317371">
    <property type="component" value="Unassembled WGS sequence"/>
</dbReference>
<dbReference type="InterPro" id="IPR026464">
    <property type="entry name" value="NosD_copper_fam"/>
</dbReference>
<dbReference type="InterPro" id="IPR006633">
    <property type="entry name" value="Carb-bd_sugar_hydrolysis-dom"/>
</dbReference>
<dbReference type="OrthoDB" id="159063at2"/>
<keyword evidence="3" id="KW-0732">Signal</keyword>
<keyword evidence="2" id="KW-0472">Membrane</keyword>
<dbReference type="InterPro" id="IPR051550">
    <property type="entry name" value="SCF-Subunits/Alg-Epimerases"/>
</dbReference>
<feature type="signal peptide" evidence="3">
    <location>
        <begin position="1"/>
        <end position="21"/>
    </location>
</feature>
<comment type="caution">
    <text evidence="5">The sequence shown here is derived from an EMBL/GenBank/DDBJ whole genome shotgun (WGS) entry which is preliminary data.</text>
</comment>
<accession>A0A540VH38</accession>
<gene>
    <name evidence="5" type="primary">nosD</name>
    <name evidence="5" type="ORF">FKZ61_08325</name>
</gene>
<dbReference type="InterPro" id="IPR011050">
    <property type="entry name" value="Pectin_lyase_fold/virulence"/>
</dbReference>
<dbReference type="Pfam" id="PF05048">
    <property type="entry name" value="NosD"/>
    <property type="match status" value="1"/>
</dbReference>
<dbReference type="InParanoid" id="A0A540VH38"/>
<reference evidence="5 6" key="1">
    <citation type="submission" date="2019-06" db="EMBL/GenBank/DDBJ databases">
        <title>Genome sequence of Litorilinea aerophila BAA-2444.</title>
        <authorList>
            <person name="Maclea K.S."/>
            <person name="Maurais E.G."/>
            <person name="Iannazzi L.C."/>
        </authorList>
    </citation>
    <scope>NUCLEOTIDE SEQUENCE [LARGE SCALE GENOMIC DNA]</scope>
    <source>
        <strain evidence="5 6">ATCC BAA-2444</strain>
    </source>
</reference>
<dbReference type="SUPFAM" id="SSF51126">
    <property type="entry name" value="Pectin lyase-like"/>
    <property type="match status" value="1"/>
</dbReference>
<evidence type="ECO:0000256" key="3">
    <source>
        <dbReference type="SAM" id="SignalP"/>
    </source>
</evidence>
<dbReference type="NCBIfam" id="TIGR04247">
    <property type="entry name" value="NosD_copper_fam"/>
    <property type="match status" value="1"/>
</dbReference>
<feature type="transmembrane region" description="Helical" evidence="2">
    <location>
        <begin position="426"/>
        <end position="447"/>
    </location>
</feature>
<dbReference type="SMART" id="SM00710">
    <property type="entry name" value="PbH1"/>
    <property type="match status" value="7"/>
</dbReference>
<dbReference type="PANTHER" id="PTHR22990">
    <property type="entry name" value="F-BOX ONLY PROTEIN"/>
    <property type="match status" value="1"/>
</dbReference>
<dbReference type="EMBL" id="VIGC01000009">
    <property type="protein sequence ID" value="TQE96088.1"/>
    <property type="molecule type" value="Genomic_DNA"/>
</dbReference>
<dbReference type="InterPro" id="IPR012334">
    <property type="entry name" value="Pectin_lyas_fold"/>
</dbReference>
<keyword evidence="6" id="KW-1185">Reference proteome</keyword>
<proteinExistence type="predicted"/>
<evidence type="ECO:0000256" key="1">
    <source>
        <dbReference type="ARBA" id="ARBA00022737"/>
    </source>
</evidence>
<dbReference type="InterPro" id="IPR007742">
    <property type="entry name" value="NosD_dom"/>
</dbReference>
<dbReference type="PANTHER" id="PTHR22990:SF15">
    <property type="entry name" value="F-BOX ONLY PROTEIN 10"/>
    <property type="match status" value="1"/>
</dbReference>
<feature type="chain" id="PRO_5021731682" evidence="3">
    <location>
        <begin position="22"/>
        <end position="457"/>
    </location>
</feature>
<dbReference type="SMART" id="SM00722">
    <property type="entry name" value="CASH"/>
    <property type="match status" value="1"/>
</dbReference>
<feature type="domain" description="Carbohydrate-binding/sugar hydrolysis" evidence="4">
    <location>
        <begin position="35"/>
        <end position="176"/>
    </location>
</feature>
<sequence>MRWLVGLALLLAGFAPRMAVAADAPFDLQAALAAAQPGATIQIPAGVYPGPLHIDKPVTLEGVDWPIIQGDGQGDVITVTAAHVTLRGLVIRGSGTSLDREDAAVTGLAPYLTVENCRIEDALFGVYLKQASHGIIRGNVIQAKDLPMARRGDGIRVWYSDHSLVEGNTVVGSRDVVIWFAPDSVIRHNRVYASRYGLHFMFSDNQVVEGNFLAENSVGAFLMYGRGLTLRDNVLYNNRGPSGYGVGMKDMDDVHLSGNRLVANRIGLYVDNSPREPNTTVTVVENLFAYNEVGLMLLPLTRNNIYTRNIFLDNGEQVAVNGGGQLSGNAWWQDGVGNYWSDYAGFDADGDRIGDIPYQSQSLYEDLMAQMPELRLFRLSPAADALDLAARAFPLFQPRPKLVDEHPLMAPPALPPSSYLPTPRPGMALAAAGGLLGLALVLLAAGLSAPWQRKVYL</sequence>
<name>A0A540VH38_9CHLR</name>
<evidence type="ECO:0000313" key="6">
    <source>
        <dbReference type="Proteomes" id="UP000317371"/>
    </source>
</evidence>
<dbReference type="Gene3D" id="2.160.20.10">
    <property type="entry name" value="Single-stranded right-handed beta-helix, Pectin lyase-like"/>
    <property type="match status" value="1"/>
</dbReference>
<dbReference type="InterPro" id="IPR006626">
    <property type="entry name" value="PbH1"/>
</dbReference>
<evidence type="ECO:0000256" key="2">
    <source>
        <dbReference type="SAM" id="Phobius"/>
    </source>
</evidence>
<organism evidence="5 6">
    <name type="scientific">Litorilinea aerophila</name>
    <dbReference type="NCBI Taxonomy" id="1204385"/>
    <lineage>
        <taxon>Bacteria</taxon>
        <taxon>Bacillati</taxon>
        <taxon>Chloroflexota</taxon>
        <taxon>Caldilineae</taxon>
        <taxon>Caldilineales</taxon>
        <taxon>Caldilineaceae</taxon>
        <taxon>Litorilinea</taxon>
    </lineage>
</organism>
<keyword evidence="2" id="KW-1133">Transmembrane helix</keyword>
<evidence type="ECO:0000259" key="4">
    <source>
        <dbReference type="SMART" id="SM00722"/>
    </source>
</evidence>
<dbReference type="RefSeq" id="WP_141609641.1">
    <property type="nucleotide sequence ID" value="NZ_VIGC02000009.1"/>
</dbReference>
<protein>
    <submittedName>
        <fullName evidence="5">Nitrous oxide reductase family maturation protein NosD</fullName>
    </submittedName>
</protein>
<keyword evidence="2" id="KW-0812">Transmembrane</keyword>
<evidence type="ECO:0000313" key="5">
    <source>
        <dbReference type="EMBL" id="TQE96088.1"/>
    </source>
</evidence>
<dbReference type="AlphaFoldDB" id="A0A540VH38"/>
<keyword evidence="1" id="KW-0677">Repeat</keyword>